<sequence>MSTLPPELNGEVDRILARARDAGLVLSRDGIVFSPPDWLTIDGMDPDEWVDAMAMD</sequence>
<protein>
    <submittedName>
        <fullName evidence="1">Uncharacterized protein</fullName>
    </submittedName>
</protein>
<dbReference type="EMBL" id="FNSA01000003">
    <property type="protein sequence ID" value="SEC69264.1"/>
    <property type="molecule type" value="Genomic_DNA"/>
</dbReference>
<accession>A0A1H4UMC8</accession>
<keyword evidence="2" id="KW-1185">Reference proteome</keyword>
<evidence type="ECO:0000313" key="2">
    <source>
        <dbReference type="Proteomes" id="UP000182241"/>
    </source>
</evidence>
<dbReference type="AlphaFoldDB" id="A0A1H4UMC8"/>
<proteinExistence type="predicted"/>
<gene>
    <name evidence="1" type="ORF">SAMN04489793_2936</name>
</gene>
<dbReference type="Proteomes" id="UP000182241">
    <property type="component" value="Unassembled WGS sequence"/>
</dbReference>
<reference evidence="2" key="1">
    <citation type="submission" date="2016-10" db="EMBL/GenBank/DDBJ databases">
        <authorList>
            <person name="Varghese N."/>
            <person name="Submissions S."/>
        </authorList>
    </citation>
    <scope>NUCLEOTIDE SEQUENCE [LARGE SCALE GENOMIC DNA]</scope>
    <source>
        <strain evidence="2">DSM 44234</strain>
    </source>
</reference>
<organism evidence="1 2">
    <name type="scientific">Tsukamurella tyrosinosolvens</name>
    <dbReference type="NCBI Taxonomy" id="57704"/>
    <lineage>
        <taxon>Bacteria</taxon>
        <taxon>Bacillati</taxon>
        <taxon>Actinomycetota</taxon>
        <taxon>Actinomycetes</taxon>
        <taxon>Mycobacteriales</taxon>
        <taxon>Tsukamurellaceae</taxon>
        <taxon>Tsukamurella</taxon>
    </lineage>
</organism>
<dbReference type="STRING" id="57704.SAMN04489793_2936"/>
<name>A0A1H4UMC8_TSUTY</name>
<dbReference type="RefSeq" id="WP_156486369.1">
    <property type="nucleotide sequence ID" value="NZ_FNSA01000003.1"/>
</dbReference>
<evidence type="ECO:0000313" key="1">
    <source>
        <dbReference type="EMBL" id="SEC69264.1"/>
    </source>
</evidence>